<evidence type="ECO:0000256" key="4">
    <source>
        <dbReference type="ARBA" id="ARBA00022840"/>
    </source>
</evidence>
<evidence type="ECO:0000313" key="7">
    <source>
        <dbReference type="EMBL" id="SMP39738.1"/>
    </source>
</evidence>
<dbReference type="PROSITE" id="PS50011">
    <property type="entry name" value="PROTEIN_KINASE_DOM"/>
    <property type="match status" value="1"/>
</dbReference>
<dbReference type="Gene3D" id="1.10.510.10">
    <property type="entry name" value="Transferase(Phosphotransferase) domain 1"/>
    <property type="match status" value="1"/>
</dbReference>
<proteinExistence type="predicted"/>
<protein>
    <recommendedName>
        <fullName evidence="6">Protein kinase domain-containing protein</fullName>
    </recommendedName>
</protein>
<dbReference type="CDD" id="cd14014">
    <property type="entry name" value="STKc_PknB_like"/>
    <property type="match status" value="1"/>
</dbReference>
<dbReference type="SUPFAM" id="SSF56112">
    <property type="entry name" value="Protein kinase-like (PK-like)"/>
    <property type="match status" value="1"/>
</dbReference>
<dbReference type="PROSITE" id="PS00108">
    <property type="entry name" value="PROTEIN_KINASE_ST"/>
    <property type="match status" value="1"/>
</dbReference>
<dbReference type="SMART" id="SM00220">
    <property type="entry name" value="S_TKc"/>
    <property type="match status" value="1"/>
</dbReference>
<evidence type="ECO:0000256" key="2">
    <source>
        <dbReference type="ARBA" id="ARBA00022741"/>
    </source>
</evidence>
<accession>A0ABY1PS22</accession>
<dbReference type="Gene3D" id="1.25.40.10">
    <property type="entry name" value="Tetratricopeptide repeat domain"/>
    <property type="match status" value="2"/>
</dbReference>
<name>A0ABY1PS22_9BACT</name>
<dbReference type="InterPro" id="IPR017441">
    <property type="entry name" value="Protein_kinase_ATP_BS"/>
</dbReference>
<gene>
    <name evidence="7" type="ORF">SAMN06265222_101355</name>
</gene>
<dbReference type="InterPro" id="IPR011990">
    <property type="entry name" value="TPR-like_helical_dom_sf"/>
</dbReference>
<evidence type="ECO:0000256" key="3">
    <source>
        <dbReference type="ARBA" id="ARBA00022777"/>
    </source>
</evidence>
<evidence type="ECO:0000256" key="1">
    <source>
        <dbReference type="ARBA" id="ARBA00022679"/>
    </source>
</evidence>
<organism evidence="7 8">
    <name type="scientific">Neorhodopirellula lusitana</name>
    <dbReference type="NCBI Taxonomy" id="445327"/>
    <lineage>
        <taxon>Bacteria</taxon>
        <taxon>Pseudomonadati</taxon>
        <taxon>Planctomycetota</taxon>
        <taxon>Planctomycetia</taxon>
        <taxon>Pirellulales</taxon>
        <taxon>Pirellulaceae</taxon>
        <taxon>Neorhodopirellula</taxon>
    </lineage>
</organism>
<feature type="domain" description="Protein kinase" evidence="6">
    <location>
        <begin position="104"/>
        <end position="364"/>
    </location>
</feature>
<evidence type="ECO:0000256" key="5">
    <source>
        <dbReference type="PROSITE-ProRule" id="PRU10141"/>
    </source>
</evidence>
<keyword evidence="1" id="KW-0808">Transferase</keyword>
<comment type="caution">
    <text evidence="7">The sequence shown here is derived from an EMBL/GenBank/DDBJ whole genome shotgun (WGS) entry which is preliminary data.</text>
</comment>
<dbReference type="Gene3D" id="3.30.200.20">
    <property type="entry name" value="Phosphorylase Kinase, domain 1"/>
    <property type="match status" value="1"/>
</dbReference>
<dbReference type="Pfam" id="PF00069">
    <property type="entry name" value="Pkinase"/>
    <property type="match status" value="1"/>
</dbReference>
<dbReference type="InterPro" id="IPR000719">
    <property type="entry name" value="Prot_kinase_dom"/>
</dbReference>
<dbReference type="PROSITE" id="PS00107">
    <property type="entry name" value="PROTEIN_KINASE_ATP"/>
    <property type="match status" value="1"/>
</dbReference>
<feature type="binding site" evidence="5">
    <location>
        <position position="133"/>
    </location>
    <ligand>
        <name>ATP</name>
        <dbReference type="ChEBI" id="CHEBI:30616"/>
    </ligand>
</feature>
<reference evidence="7 8" key="1">
    <citation type="submission" date="2017-05" db="EMBL/GenBank/DDBJ databases">
        <authorList>
            <person name="Varghese N."/>
            <person name="Submissions S."/>
        </authorList>
    </citation>
    <scope>NUCLEOTIDE SEQUENCE [LARGE SCALE GENOMIC DNA]</scope>
    <source>
        <strain evidence="7 8">DSM 25457</strain>
    </source>
</reference>
<dbReference type="Proteomes" id="UP001158067">
    <property type="component" value="Unassembled WGS sequence"/>
</dbReference>
<dbReference type="PANTHER" id="PTHR43289:SF6">
    <property type="entry name" value="SERINE_THREONINE-PROTEIN KINASE NEKL-3"/>
    <property type="match status" value="1"/>
</dbReference>
<keyword evidence="8" id="KW-1185">Reference proteome</keyword>
<dbReference type="SUPFAM" id="SSF48452">
    <property type="entry name" value="TPR-like"/>
    <property type="match status" value="1"/>
</dbReference>
<dbReference type="PANTHER" id="PTHR43289">
    <property type="entry name" value="MITOGEN-ACTIVATED PROTEIN KINASE KINASE KINASE 20-RELATED"/>
    <property type="match status" value="1"/>
</dbReference>
<evidence type="ECO:0000259" key="6">
    <source>
        <dbReference type="PROSITE" id="PS50011"/>
    </source>
</evidence>
<sequence length="805" mass="90029">MTELNDQHNLICGDKLDSRDETVLNVLDEYLLRRQEGPIYRDTFVAEQVQLYPGMNLDLQLPELIASVDALHGFNSDDPSGSGNRNPITGCSWDELVAQKLGDFEILSEVGRGGMGIVYRARQVSLDRIVALKVLPLSVVLDKQQVARFTVEAQAAGSLQHPHIVPIYWVGREEGVHCYSMPFISGQPLDELLNDYQSKRPGMRLGMQWMHEAALAIDHAHANGVIHRDIKPSNLLIDESGKLWVTDFGLARFSRNKSMTRSGAVVGTFRYMSPEQASGNPVAVDHRSDIYGLGATFYELFTGRKLYGDEAVISHGLRINVEPMQLRKFNREISKDLETILIKCLALDPNDRYPSAAELADDVSRCIDGRPIQARRPSVTDRVTKWTTRHKRSVAVSVGSACVLLIVSLVATARFAKQGSDLRSALRLADERLIVANDNLRDANENFRETQEVLDHFGLMAAEELRGIAGVEKLREQLVEDLLRHYERRVARMESKAEFAMDVADTHIRAARIIEEVGAVDRAAQTYQRALKLLSHQPTTPLIAYQMALCRCSIAVLHAESGHHTIAREEYETAIQELTPLVGQNRLWSRTLARTRANYGLLLATVRNTQQAADQFNQSIRCLPPAEERDPQDAQTVAMVWNNLSHLNQETNLAAAVRYNQEAVRTLRSSQTHAGDDVETARSLALSLNNQASLLIRHGDAAAAKLLFAEAIGIYRDLVRQNPMAVSYTEELAITYNNYGRWLHRGGARALALESFERASRLLESLAQRMPNESRYQDALEGVQSNLDQVNQPLVSVLTDVEVRP</sequence>
<dbReference type="InterPro" id="IPR011009">
    <property type="entry name" value="Kinase-like_dom_sf"/>
</dbReference>
<evidence type="ECO:0000313" key="8">
    <source>
        <dbReference type="Proteomes" id="UP001158067"/>
    </source>
</evidence>
<keyword evidence="3" id="KW-0418">Kinase</keyword>
<keyword evidence="2 5" id="KW-0547">Nucleotide-binding</keyword>
<dbReference type="EMBL" id="FXUG01000001">
    <property type="protein sequence ID" value="SMP39738.1"/>
    <property type="molecule type" value="Genomic_DNA"/>
</dbReference>
<keyword evidence="4 5" id="KW-0067">ATP-binding</keyword>
<dbReference type="RefSeq" id="WP_283430594.1">
    <property type="nucleotide sequence ID" value="NZ_FXUG01000001.1"/>
</dbReference>
<dbReference type="InterPro" id="IPR008271">
    <property type="entry name" value="Ser/Thr_kinase_AS"/>
</dbReference>